<evidence type="ECO:0000313" key="4">
    <source>
        <dbReference type="Proteomes" id="UP000095281"/>
    </source>
</evidence>
<dbReference type="Gene3D" id="1.10.20.10">
    <property type="entry name" value="Histone, subunit A"/>
    <property type="match status" value="1"/>
</dbReference>
<dbReference type="SUPFAM" id="SSF47113">
    <property type="entry name" value="Histone-fold"/>
    <property type="match status" value="1"/>
</dbReference>
<dbReference type="GO" id="GO:0003677">
    <property type="term" value="F:DNA binding"/>
    <property type="evidence" value="ECO:0007669"/>
    <property type="project" value="InterPro"/>
</dbReference>
<dbReference type="SMART" id="SM00427">
    <property type="entry name" value="H2B"/>
    <property type="match status" value="1"/>
</dbReference>
<dbReference type="InterPro" id="IPR000558">
    <property type="entry name" value="Histone_H2B"/>
</dbReference>
<evidence type="ECO:0000256" key="2">
    <source>
        <dbReference type="SAM" id="MobiDB-lite"/>
    </source>
</evidence>
<evidence type="ECO:0000256" key="1">
    <source>
        <dbReference type="ARBA" id="ARBA00006846"/>
    </source>
</evidence>
<evidence type="ECO:0000313" key="5">
    <source>
        <dbReference type="WBParaSite" id="MhA1_Contig2966.frz3.gene1"/>
    </source>
</evidence>
<name>A0A1I8BKU3_MELHA</name>
<organism evidence="4 5">
    <name type="scientific">Meloidogyne hapla</name>
    <name type="common">Root-knot nematode worm</name>
    <dbReference type="NCBI Taxonomy" id="6305"/>
    <lineage>
        <taxon>Eukaryota</taxon>
        <taxon>Metazoa</taxon>
        <taxon>Ecdysozoa</taxon>
        <taxon>Nematoda</taxon>
        <taxon>Chromadorea</taxon>
        <taxon>Rhabditida</taxon>
        <taxon>Tylenchina</taxon>
        <taxon>Tylenchomorpha</taxon>
        <taxon>Tylenchoidea</taxon>
        <taxon>Meloidogynidae</taxon>
        <taxon>Meloidogyninae</taxon>
        <taxon>Meloidogyne</taxon>
    </lineage>
</organism>
<dbReference type="GO" id="GO:0046982">
    <property type="term" value="F:protein heterodimerization activity"/>
    <property type="evidence" value="ECO:0007669"/>
    <property type="project" value="InterPro"/>
</dbReference>
<keyword evidence="4" id="KW-1185">Reference proteome</keyword>
<dbReference type="PANTHER" id="PTHR23428">
    <property type="entry name" value="HISTONE H2B"/>
    <property type="match status" value="1"/>
</dbReference>
<dbReference type="InterPro" id="IPR007125">
    <property type="entry name" value="H2A/H2B/H3"/>
</dbReference>
<dbReference type="CDD" id="cd22910">
    <property type="entry name" value="HFD_H2B"/>
    <property type="match status" value="1"/>
</dbReference>
<reference evidence="5" key="1">
    <citation type="submission" date="2016-11" db="UniProtKB">
        <authorList>
            <consortium name="WormBaseParasite"/>
        </authorList>
    </citation>
    <scope>IDENTIFICATION</scope>
</reference>
<dbReference type="InterPro" id="IPR009072">
    <property type="entry name" value="Histone-fold"/>
</dbReference>
<dbReference type="Proteomes" id="UP000095281">
    <property type="component" value="Unplaced"/>
</dbReference>
<dbReference type="AlphaFoldDB" id="A0A1I8BKU3"/>
<protein>
    <submittedName>
        <fullName evidence="5">Histone domain-containing protein</fullName>
    </submittedName>
</protein>
<dbReference type="OMA" id="KNAMGIM"/>
<feature type="compositionally biased region" description="Basic and acidic residues" evidence="2">
    <location>
        <begin position="1"/>
        <end position="18"/>
    </location>
</feature>
<proteinExistence type="inferred from homology"/>
<dbReference type="WBParaSite" id="MhA1_Contig2966.frz3.gene1">
    <property type="protein sequence ID" value="MhA1_Contig2966.frz3.gene1"/>
    <property type="gene ID" value="MhA1_Contig2966.frz3.gene1"/>
</dbReference>
<dbReference type="Pfam" id="PF00125">
    <property type="entry name" value="Histone"/>
    <property type="match status" value="1"/>
</dbReference>
<dbReference type="GO" id="GO:0030527">
    <property type="term" value="F:structural constituent of chromatin"/>
    <property type="evidence" value="ECO:0007669"/>
    <property type="project" value="InterPro"/>
</dbReference>
<comment type="similarity">
    <text evidence="1">Belongs to the histone H2B family.</text>
</comment>
<dbReference type="PRINTS" id="PR00621">
    <property type="entry name" value="HISTONEH2B"/>
</dbReference>
<feature type="region of interest" description="Disordered" evidence="2">
    <location>
        <begin position="1"/>
        <end position="88"/>
    </location>
</feature>
<evidence type="ECO:0000259" key="3">
    <source>
        <dbReference type="Pfam" id="PF00125"/>
    </source>
</evidence>
<sequence>MVQKIKDNKKSSKDKKGSGESSANNNGGGGEENVRVRSVQATARSPERKTIAKRQKVPNPPKKTAKAESDHRRSVGSGGSAKLRKRKPKRTFKLHIYRVLKDVHHGEIRISKRGMDVMNSYCMDLFERIAAEAGELSKINKKQTLSLRDMQSATKMVLCHGELHLHALNEGKKAVKNMEMVGKMEVK</sequence>
<dbReference type="GO" id="GO:0000786">
    <property type="term" value="C:nucleosome"/>
    <property type="evidence" value="ECO:0007669"/>
    <property type="project" value="InterPro"/>
</dbReference>
<feature type="domain" description="Core Histone H2A/H2B/H3" evidence="3">
    <location>
        <begin position="81"/>
        <end position="155"/>
    </location>
</feature>
<accession>A0A1I8BKU3</accession>